<dbReference type="InterPro" id="IPR001031">
    <property type="entry name" value="Thioesterase"/>
</dbReference>
<keyword evidence="3" id="KW-1185">Reference proteome</keyword>
<dbReference type="Pfam" id="PF00550">
    <property type="entry name" value="PP-binding"/>
    <property type="match status" value="1"/>
</dbReference>
<dbReference type="Pfam" id="PF00975">
    <property type="entry name" value="Thioesterase"/>
    <property type="match status" value="1"/>
</dbReference>
<dbReference type="InterPro" id="IPR029058">
    <property type="entry name" value="AB_hydrolase_fold"/>
</dbReference>
<dbReference type="Proteomes" id="UP001059893">
    <property type="component" value="Unassembled WGS sequence"/>
</dbReference>
<evidence type="ECO:0000313" key="3">
    <source>
        <dbReference type="Proteomes" id="UP001059893"/>
    </source>
</evidence>
<accession>A0ABQ8NKS0</accession>
<evidence type="ECO:0000259" key="1">
    <source>
        <dbReference type="PROSITE" id="PS50075"/>
    </source>
</evidence>
<gene>
    <name evidence="2" type="ORF">MCOR33_005633</name>
</gene>
<dbReference type="InterPro" id="IPR036736">
    <property type="entry name" value="ACP-like_sf"/>
</dbReference>
<dbReference type="SUPFAM" id="SSF53474">
    <property type="entry name" value="alpha/beta-Hydrolases"/>
    <property type="match status" value="1"/>
</dbReference>
<organism evidence="2 3">
    <name type="scientific">Pyricularia grisea</name>
    <name type="common">Crabgrass-specific blast fungus</name>
    <name type="synonym">Magnaporthe grisea</name>
    <dbReference type="NCBI Taxonomy" id="148305"/>
    <lineage>
        <taxon>Eukaryota</taxon>
        <taxon>Fungi</taxon>
        <taxon>Dikarya</taxon>
        <taxon>Ascomycota</taxon>
        <taxon>Pezizomycotina</taxon>
        <taxon>Sordariomycetes</taxon>
        <taxon>Sordariomycetidae</taxon>
        <taxon>Magnaporthales</taxon>
        <taxon>Pyriculariaceae</taxon>
        <taxon>Pyricularia</taxon>
    </lineage>
</organism>
<evidence type="ECO:0000313" key="2">
    <source>
        <dbReference type="EMBL" id="KAI6298174.1"/>
    </source>
</evidence>
<name>A0ABQ8NKS0_PYRGI</name>
<feature type="domain" description="Carrier" evidence="1">
    <location>
        <begin position="164"/>
        <end position="241"/>
    </location>
</feature>
<dbReference type="InterPro" id="IPR009081">
    <property type="entry name" value="PP-bd_ACP"/>
</dbReference>
<comment type="caution">
    <text evidence="2">The sequence shown here is derived from an EMBL/GenBank/DDBJ whole genome shotgun (WGS) entry which is preliminary data.</text>
</comment>
<reference evidence="2" key="1">
    <citation type="submission" date="2021-01" db="EMBL/GenBank/DDBJ databases">
        <title>Deciphering the adaptive evolutionary patterns associated with biogeogrpahic diversity in the finger millet blast pathogen Magnaporthe oryzae in Eastern Africa.</title>
        <authorList>
            <person name="Onyema G."/>
            <person name="Shittu T.A."/>
            <person name="Dodsworth S."/>
            <person name="Devilliers S."/>
            <person name="Muthumeenakshi S."/>
            <person name="Sreenivasaprasad S."/>
        </authorList>
    </citation>
    <scope>NUCLEOTIDE SEQUENCE</scope>
    <source>
        <strain evidence="2">D15/s37</strain>
    </source>
</reference>
<dbReference type="Gene3D" id="1.10.1200.10">
    <property type="entry name" value="ACP-like"/>
    <property type="match status" value="1"/>
</dbReference>
<protein>
    <recommendedName>
        <fullName evidence="1">Carrier domain-containing protein</fullName>
    </recommendedName>
</protein>
<dbReference type="SUPFAM" id="SSF47336">
    <property type="entry name" value="ACP-like"/>
    <property type="match status" value="1"/>
</dbReference>
<dbReference type="EMBL" id="JABSND010000096">
    <property type="protein sequence ID" value="KAI6298174.1"/>
    <property type="molecule type" value="Genomic_DNA"/>
</dbReference>
<dbReference type="PROSITE" id="PS50075">
    <property type="entry name" value="CARRIER"/>
    <property type="match status" value="1"/>
</dbReference>
<dbReference type="Gene3D" id="3.40.50.1820">
    <property type="entry name" value="alpha/beta hydrolase"/>
    <property type="match status" value="1"/>
</dbReference>
<proteinExistence type="predicted"/>
<sequence length="495" mass="53963">MLTSDSTGNAKAVELSHAQILAAVAGKTSIHVDSLHMVSSPGMFPRSAEQASGIQVVRAQLLPDQGGRLAEIVLFPPPAHGVLALLKTDEIALQTCMLTTGSRPHVFLLRDASLPFLPVSTLGRISRVKMRNLFDDGVFDPDVAVYDRAVWEARQVISSGGHLQDPTGGDTSLMRDVAETLEVSVTAIWLDSPFYSPGITSIDLIRLKNRIDKRLGTALPIIILMKHPTVREFAASLEMHVGSCDRGATYNENNVVQGGAVPYDPVVAFQTARGFDHGPQPFRSIAEARDIYLAAIRQRQPRGPYALAGYSYGTMLAFEVSKALEAAGEAVAFLGSFNLPPHIKHRMQQLSRNACLLHLAHFLALVTEGFADEKEGDQTYLVLPPADALRYILDASDNARLQDLALSEQDLDRWVDVAFGLQGMAADYEPEDIVAGIDVFHAIPLRAQLATKKNESTFNWPNGIIFVPPSLASMQLAVLTTQCSVQIMSRHLPWN</sequence>